<reference evidence="7" key="1">
    <citation type="submission" date="2020-03" db="EMBL/GenBank/DDBJ databases">
        <title>Transcriptomic Profiling of the Digestive Tract of the Rat Flea, Xenopsylla cheopis, Following Blood Feeding and Infection with Yersinia pestis.</title>
        <authorList>
            <person name="Bland D.M."/>
            <person name="Martens C.A."/>
            <person name="Virtaneva K."/>
            <person name="Kanakabandi K."/>
            <person name="Long D."/>
            <person name="Rosenke R."/>
            <person name="Saturday G.A."/>
            <person name="Hoyt F.H."/>
            <person name="Bruno D.P."/>
            <person name="Ribeiro J.M.C."/>
            <person name="Hinnebusch J."/>
        </authorList>
    </citation>
    <scope>NUCLEOTIDE SEQUENCE</scope>
</reference>
<evidence type="ECO:0000256" key="3">
    <source>
        <dbReference type="ARBA" id="ARBA00022946"/>
    </source>
</evidence>
<dbReference type="CDD" id="cd06848">
    <property type="entry name" value="GCS_H"/>
    <property type="match status" value="1"/>
</dbReference>
<comment type="subcellular location">
    <subcellularLocation>
        <location evidence="5">Mitochondrion</location>
    </subcellularLocation>
</comment>
<dbReference type="NCBIfam" id="TIGR00527">
    <property type="entry name" value="gcvH"/>
    <property type="match status" value="1"/>
</dbReference>
<protein>
    <recommendedName>
        <fullName evidence="5">Glycine cleavage system H protein</fullName>
    </recommendedName>
</protein>
<sequence>MVVCRVISLSCRRLHAPTTFLNPLVNSPNKLIRSTVKCISTSQINFAERKYTDKHEWVVVEGNVGTVGISKYAQEALGDVVYAQLPDAGTDLSQKDECGALESVKAASELYSPVSGKVTEKNSAVENSPALINTSCYDQGWLFKVNLTKPEEVSKLMSEKEYEEFLKNDQH</sequence>
<dbReference type="GO" id="GO:0005739">
    <property type="term" value="C:mitochondrion"/>
    <property type="evidence" value="ECO:0007669"/>
    <property type="project" value="UniProtKB-SubCell"/>
</dbReference>
<dbReference type="PANTHER" id="PTHR11715">
    <property type="entry name" value="GLYCINE CLEAVAGE SYSTEM H PROTEIN"/>
    <property type="match status" value="1"/>
</dbReference>
<dbReference type="GO" id="GO:0005960">
    <property type="term" value="C:glycine cleavage complex"/>
    <property type="evidence" value="ECO:0007669"/>
    <property type="project" value="UniProtKB-UniRule"/>
</dbReference>
<evidence type="ECO:0000259" key="6">
    <source>
        <dbReference type="PROSITE" id="PS50968"/>
    </source>
</evidence>
<dbReference type="HAMAP" id="MF_00272">
    <property type="entry name" value="GcvH"/>
    <property type="match status" value="1"/>
</dbReference>
<dbReference type="PANTHER" id="PTHR11715:SF3">
    <property type="entry name" value="GLYCINE CLEAVAGE SYSTEM H PROTEIN-RELATED"/>
    <property type="match status" value="1"/>
</dbReference>
<comment type="similarity">
    <text evidence="1 5">Belongs to the GcvH family.</text>
</comment>
<feature type="domain" description="Lipoyl-binding" evidence="6">
    <location>
        <begin position="64"/>
        <end position="146"/>
    </location>
</feature>
<dbReference type="InterPro" id="IPR017453">
    <property type="entry name" value="GCV_H_sub"/>
</dbReference>
<name>A0A6M2DQ61_XENCH</name>
<dbReference type="Gene3D" id="2.40.50.100">
    <property type="match status" value="1"/>
</dbReference>
<dbReference type="Pfam" id="PF01597">
    <property type="entry name" value="GCV_H"/>
    <property type="match status" value="1"/>
</dbReference>
<comment type="function">
    <text evidence="5">The H protein shuttles the methylamine group of glycine from the P protein to the T protein.</text>
</comment>
<dbReference type="GO" id="GO:0009249">
    <property type="term" value="P:protein lipoylation"/>
    <property type="evidence" value="ECO:0007669"/>
    <property type="project" value="TreeGrafter"/>
</dbReference>
<dbReference type="AlphaFoldDB" id="A0A6M2DQ61"/>
<evidence type="ECO:0000256" key="4">
    <source>
        <dbReference type="PIRSR" id="PIRSR617453-50"/>
    </source>
</evidence>
<dbReference type="PROSITE" id="PS00189">
    <property type="entry name" value="LIPOYL"/>
    <property type="match status" value="1"/>
</dbReference>
<comment type="cofactor">
    <cofactor evidence="5">
        <name>(R)-lipoate</name>
        <dbReference type="ChEBI" id="CHEBI:83088"/>
    </cofactor>
    <text evidence="5">Binds 1 lipoyl cofactor covalently.</text>
</comment>
<evidence type="ECO:0000256" key="1">
    <source>
        <dbReference type="ARBA" id="ARBA00009249"/>
    </source>
</evidence>
<dbReference type="PROSITE" id="PS50968">
    <property type="entry name" value="BIOTINYL_LIPOYL"/>
    <property type="match status" value="1"/>
</dbReference>
<dbReference type="InterPro" id="IPR002930">
    <property type="entry name" value="GCV_H"/>
</dbReference>
<dbReference type="NCBIfam" id="NF002270">
    <property type="entry name" value="PRK01202.1"/>
    <property type="match status" value="1"/>
</dbReference>
<keyword evidence="2 4" id="KW-0450">Lipoyl</keyword>
<dbReference type="EMBL" id="GIIL01003261">
    <property type="protein sequence ID" value="NOV46987.1"/>
    <property type="molecule type" value="Transcribed_RNA"/>
</dbReference>
<keyword evidence="5" id="KW-0496">Mitochondrion</keyword>
<dbReference type="InterPro" id="IPR011053">
    <property type="entry name" value="Single_hybrid_motif"/>
</dbReference>
<accession>A0A6M2DQ61</accession>
<feature type="modified residue" description="N6-lipoyllysine" evidence="4">
    <location>
        <position position="105"/>
    </location>
</feature>
<evidence type="ECO:0000313" key="7">
    <source>
        <dbReference type="EMBL" id="NOV46987.1"/>
    </source>
</evidence>
<dbReference type="InterPro" id="IPR000089">
    <property type="entry name" value="Biotin_lipoyl"/>
</dbReference>
<evidence type="ECO:0000256" key="2">
    <source>
        <dbReference type="ARBA" id="ARBA00022823"/>
    </source>
</evidence>
<keyword evidence="3 5" id="KW-0809">Transit peptide</keyword>
<proteinExistence type="inferred from homology"/>
<dbReference type="InterPro" id="IPR033753">
    <property type="entry name" value="GCV_H/Fam206"/>
</dbReference>
<dbReference type="InterPro" id="IPR003016">
    <property type="entry name" value="2-oxoA_DH_lipoyl-BS"/>
</dbReference>
<dbReference type="SUPFAM" id="SSF51230">
    <property type="entry name" value="Single hybrid motif"/>
    <property type="match status" value="1"/>
</dbReference>
<evidence type="ECO:0000256" key="5">
    <source>
        <dbReference type="RuleBase" id="RU364055"/>
    </source>
</evidence>
<comment type="subunit">
    <text evidence="5">The glycine cleavage system is composed of four proteins: P, T, L and H.</text>
</comment>
<dbReference type="GO" id="GO:0019464">
    <property type="term" value="P:glycine decarboxylation via glycine cleavage system"/>
    <property type="evidence" value="ECO:0007669"/>
    <property type="project" value="UniProtKB-UniRule"/>
</dbReference>
<organism evidence="7">
    <name type="scientific">Xenopsylla cheopis</name>
    <name type="common">Oriental rat flea</name>
    <name type="synonym">Pulex cheopis</name>
    <dbReference type="NCBI Taxonomy" id="163159"/>
    <lineage>
        <taxon>Eukaryota</taxon>
        <taxon>Metazoa</taxon>
        <taxon>Ecdysozoa</taxon>
        <taxon>Arthropoda</taxon>
        <taxon>Hexapoda</taxon>
        <taxon>Insecta</taxon>
        <taxon>Pterygota</taxon>
        <taxon>Neoptera</taxon>
        <taxon>Endopterygota</taxon>
        <taxon>Siphonaptera</taxon>
        <taxon>Pulicidae</taxon>
        <taxon>Xenopsyllinae</taxon>
        <taxon>Xenopsylla</taxon>
    </lineage>
</organism>